<comment type="caution">
    <text evidence="1">The sequence shown here is derived from an EMBL/GenBank/DDBJ whole genome shotgun (WGS) entry which is preliminary data.</text>
</comment>
<gene>
    <name evidence="1" type="ORF">F5148DRAFT_303595</name>
</gene>
<keyword evidence="2" id="KW-1185">Reference proteome</keyword>
<protein>
    <submittedName>
        <fullName evidence="1">Uncharacterized protein</fullName>
    </submittedName>
</protein>
<organism evidence="1 2">
    <name type="scientific">Russula earlei</name>
    <dbReference type="NCBI Taxonomy" id="71964"/>
    <lineage>
        <taxon>Eukaryota</taxon>
        <taxon>Fungi</taxon>
        <taxon>Dikarya</taxon>
        <taxon>Basidiomycota</taxon>
        <taxon>Agaricomycotina</taxon>
        <taxon>Agaricomycetes</taxon>
        <taxon>Russulales</taxon>
        <taxon>Russulaceae</taxon>
        <taxon>Russula</taxon>
    </lineage>
</organism>
<dbReference type="Proteomes" id="UP001207468">
    <property type="component" value="Unassembled WGS sequence"/>
</dbReference>
<accession>A0ACC0UIR1</accession>
<evidence type="ECO:0000313" key="2">
    <source>
        <dbReference type="Proteomes" id="UP001207468"/>
    </source>
</evidence>
<reference evidence="1" key="1">
    <citation type="submission" date="2021-03" db="EMBL/GenBank/DDBJ databases">
        <title>Evolutionary priming and transition to the ectomycorrhizal habit in an iconic lineage of mushroom-forming fungi: is preadaptation a requirement?</title>
        <authorList>
            <consortium name="DOE Joint Genome Institute"/>
            <person name="Looney B.P."/>
            <person name="Miyauchi S."/>
            <person name="Morin E."/>
            <person name="Drula E."/>
            <person name="Courty P.E."/>
            <person name="Chicoki N."/>
            <person name="Fauchery L."/>
            <person name="Kohler A."/>
            <person name="Kuo A."/>
            <person name="LaButti K."/>
            <person name="Pangilinan J."/>
            <person name="Lipzen A."/>
            <person name="Riley R."/>
            <person name="Andreopoulos W."/>
            <person name="He G."/>
            <person name="Johnson J."/>
            <person name="Barry K.W."/>
            <person name="Grigoriev I.V."/>
            <person name="Nagy L."/>
            <person name="Hibbett D."/>
            <person name="Henrissat B."/>
            <person name="Matheny P.B."/>
            <person name="Labbe J."/>
            <person name="Martin A.F."/>
        </authorList>
    </citation>
    <scope>NUCLEOTIDE SEQUENCE</scope>
    <source>
        <strain evidence="1">BPL698</strain>
    </source>
</reference>
<dbReference type="EMBL" id="JAGFNK010000020">
    <property type="protein sequence ID" value="KAI9511609.1"/>
    <property type="molecule type" value="Genomic_DNA"/>
</dbReference>
<evidence type="ECO:0000313" key="1">
    <source>
        <dbReference type="EMBL" id="KAI9511609.1"/>
    </source>
</evidence>
<name>A0ACC0UIR1_9AGAM</name>
<sequence>MTPSSVPSFGYGTAARRVLAIPELIQTICSYGTRGSNASSALVCRSWSGPALDHVWREVDDLYYLLQVLVPIHSRGEHYEFSCNPTPADWAHFIPYARRVRSLKFGTNDNEKAPRLARSVFDVLGRTRTTLEVLPNLRRLCWLSKCYPQNAIVFMHDKVTEFTFDCRMTTLVADITGRMPSLISLECRAHCPQYVFLRVESLLGFTQVTGDNCAQVLS</sequence>
<proteinExistence type="predicted"/>